<feature type="chain" id="PRO_5040863342" description="Cystatin domain-containing protein" evidence="4">
    <location>
        <begin position="26"/>
        <end position="130"/>
    </location>
</feature>
<dbReference type="OrthoDB" id="2429551at2759"/>
<evidence type="ECO:0000256" key="4">
    <source>
        <dbReference type="SAM" id="SignalP"/>
    </source>
</evidence>
<comment type="caution">
    <text evidence="5">The sequence shown here is derived from an EMBL/GenBank/DDBJ whole genome shotgun (WGS) entry which is preliminary data.</text>
</comment>
<feature type="signal peptide" evidence="4">
    <location>
        <begin position="1"/>
        <end position="25"/>
    </location>
</feature>
<dbReference type="GO" id="GO:0005829">
    <property type="term" value="C:cytosol"/>
    <property type="evidence" value="ECO:0007669"/>
    <property type="project" value="TreeGrafter"/>
</dbReference>
<dbReference type="InterPro" id="IPR046350">
    <property type="entry name" value="Cystatin_sf"/>
</dbReference>
<name>A0A9X6NBJ9_HYPEX</name>
<keyword evidence="4" id="KW-0732">Signal</keyword>
<evidence type="ECO:0008006" key="7">
    <source>
        <dbReference type="Google" id="ProtNLM"/>
    </source>
</evidence>
<dbReference type="InterPro" id="IPR001713">
    <property type="entry name" value="Prot_inh_stefin"/>
</dbReference>
<dbReference type="EMBL" id="MTYJ01000186">
    <property type="protein sequence ID" value="OWA50248.1"/>
    <property type="molecule type" value="Genomic_DNA"/>
</dbReference>
<comment type="similarity">
    <text evidence="1">Belongs to the cystatin family.</text>
</comment>
<dbReference type="Gene3D" id="3.10.450.10">
    <property type="match status" value="1"/>
</dbReference>
<dbReference type="Proteomes" id="UP000192578">
    <property type="component" value="Unassembled WGS sequence"/>
</dbReference>
<organism evidence="5 6">
    <name type="scientific">Hypsibius exemplaris</name>
    <name type="common">Freshwater tardigrade</name>
    <dbReference type="NCBI Taxonomy" id="2072580"/>
    <lineage>
        <taxon>Eukaryota</taxon>
        <taxon>Metazoa</taxon>
        <taxon>Ecdysozoa</taxon>
        <taxon>Tardigrada</taxon>
        <taxon>Eutardigrada</taxon>
        <taxon>Parachela</taxon>
        <taxon>Hypsibioidea</taxon>
        <taxon>Hypsibiidae</taxon>
        <taxon>Hypsibius</taxon>
    </lineage>
</organism>
<evidence type="ECO:0000313" key="6">
    <source>
        <dbReference type="Proteomes" id="UP000192578"/>
    </source>
</evidence>
<accession>A0A9X6NBJ9</accession>
<evidence type="ECO:0000256" key="1">
    <source>
        <dbReference type="ARBA" id="ARBA00009403"/>
    </source>
</evidence>
<keyword evidence="2" id="KW-0646">Protease inhibitor</keyword>
<evidence type="ECO:0000256" key="2">
    <source>
        <dbReference type="ARBA" id="ARBA00022690"/>
    </source>
</evidence>
<evidence type="ECO:0000256" key="3">
    <source>
        <dbReference type="ARBA" id="ARBA00022704"/>
    </source>
</evidence>
<dbReference type="GO" id="GO:0004869">
    <property type="term" value="F:cysteine-type endopeptidase inhibitor activity"/>
    <property type="evidence" value="ECO:0007669"/>
    <property type="project" value="UniProtKB-KW"/>
</dbReference>
<gene>
    <name evidence="5" type="ORF">BV898_14771</name>
</gene>
<evidence type="ECO:0000313" key="5">
    <source>
        <dbReference type="EMBL" id="OWA50248.1"/>
    </source>
</evidence>
<keyword evidence="3" id="KW-0789">Thiol protease inhibitor</keyword>
<reference evidence="6" key="1">
    <citation type="submission" date="2017-01" db="EMBL/GenBank/DDBJ databases">
        <title>Comparative genomics of anhydrobiosis in the tardigrade Hypsibius dujardini.</title>
        <authorList>
            <person name="Yoshida Y."/>
            <person name="Koutsovoulos G."/>
            <person name="Laetsch D."/>
            <person name="Stevens L."/>
            <person name="Kumar S."/>
            <person name="Horikawa D."/>
            <person name="Ishino K."/>
            <person name="Komine S."/>
            <person name="Tomita M."/>
            <person name="Blaxter M."/>
            <person name="Arakawa K."/>
        </authorList>
    </citation>
    <scope>NUCLEOTIDE SEQUENCE [LARGE SCALE GENOMIC DNA]</scope>
    <source>
        <strain evidence="6">Z151</strain>
    </source>
</reference>
<keyword evidence="6" id="KW-1185">Reference proteome</keyword>
<protein>
    <recommendedName>
        <fullName evidence="7">Cystatin domain-containing protein</fullName>
    </recommendedName>
</protein>
<dbReference type="PANTHER" id="PTHR11414:SF21">
    <property type="entry name" value="CYSTATIN 14A, TANDEM DUPLICATE 1-RELATED"/>
    <property type="match status" value="1"/>
</dbReference>
<proteinExistence type="inferred from homology"/>
<dbReference type="SUPFAM" id="SSF54403">
    <property type="entry name" value="Cystatin/monellin"/>
    <property type="match status" value="1"/>
</dbReference>
<dbReference type="AlphaFoldDB" id="A0A9X6NBJ9"/>
<dbReference type="PANTHER" id="PTHR11414">
    <property type="entry name" value="CYSTATIN FAMILY MEMBER"/>
    <property type="match status" value="1"/>
</dbReference>
<sequence length="130" mass="14195">MEHCLILTVMAAAFVVLLSLASVECDSSLGRLSSSRKADPESRKLATEVRATITARSQQNDNTPLTHFTVITYKTQTVGDSGVNYFVKIQVNDSTDKGYVHAKIFRGQDGSARLDNLLTGRSDTDPIQAF</sequence>